<dbReference type="AlphaFoldDB" id="A0A252CBK1"/>
<dbReference type="GO" id="GO:0005829">
    <property type="term" value="C:cytosol"/>
    <property type="evidence" value="ECO:0007669"/>
    <property type="project" value="TreeGrafter"/>
</dbReference>
<gene>
    <name evidence="1" type="ORF">BZZ03_09760</name>
</gene>
<dbReference type="GO" id="GO:0008967">
    <property type="term" value="F:phosphoglycolate phosphatase activity"/>
    <property type="evidence" value="ECO:0007669"/>
    <property type="project" value="TreeGrafter"/>
</dbReference>
<dbReference type="SFLD" id="SFLDG01135">
    <property type="entry name" value="C1.5.6:_HAD__Beta-PGM__Phospha"/>
    <property type="match status" value="1"/>
</dbReference>
<dbReference type="PANTHER" id="PTHR43434">
    <property type="entry name" value="PHOSPHOGLYCOLATE PHOSPHATASE"/>
    <property type="match status" value="1"/>
</dbReference>
<dbReference type="Pfam" id="PF13419">
    <property type="entry name" value="HAD_2"/>
    <property type="match status" value="1"/>
</dbReference>
<dbReference type="InterPro" id="IPR023214">
    <property type="entry name" value="HAD_sf"/>
</dbReference>
<accession>A0A252CBK1</accession>
<dbReference type="PANTHER" id="PTHR43434:SF1">
    <property type="entry name" value="PHOSPHOGLYCOLATE PHOSPHATASE"/>
    <property type="match status" value="1"/>
</dbReference>
<dbReference type="EMBL" id="MUIZ01000006">
    <property type="protein sequence ID" value="OUK03926.1"/>
    <property type="molecule type" value="Genomic_DNA"/>
</dbReference>
<proteinExistence type="predicted"/>
<dbReference type="Gene3D" id="1.10.150.240">
    <property type="entry name" value="Putative phosphatase, domain 2"/>
    <property type="match status" value="1"/>
</dbReference>
<sequence length="215" mass="24386">MSFNTIIFDMDGVLIDTEYHYAQVFDAFFDKKGIPIAHLNRRELLGRPLRDLWPFILGEDFDKKDAARLQKEFFTYKKSSHFPIEEMLFPDVKVVLQRLSETKLKIGLATSSSHDEIAEVLDTHNLRKYFEVISSGEDFPASKPHPAVYLSAMKQLNARASDVLVIEDSPNGIAAGKAAGATVWAIRDQRFDSDQSQADRHVEHLTEVLELLGFS</sequence>
<dbReference type="InterPro" id="IPR023198">
    <property type="entry name" value="PGP-like_dom2"/>
</dbReference>
<keyword evidence="1" id="KW-0378">Hydrolase</keyword>
<dbReference type="SFLD" id="SFLDG01129">
    <property type="entry name" value="C1.5:_HAD__Beta-PGM__Phosphata"/>
    <property type="match status" value="1"/>
</dbReference>
<reference evidence="1 2" key="1">
    <citation type="submission" date="2017-02" db="EMBL/GenBank/DDBJ databases">
        <authorList>
            <person name="Peterson S.W."/>
        </authorList>
    </citation>
    <scope>NUCLEOTIDE SEQUENCE [LARGE SCALE GENOMIC DNA]</scope>
    <source>
        <strain evidence="1">159469</strain>
    </source>
</reference>
<dbReference type="NCBIfam" id="TIGR01549">
    <property type="entry name" value="HAD-SF-IA-v1"/>
    <property type="match status" value="1"/>
</dbReference>
<comment type="caution">
    <text evidence="1">The sequence shown here is derived from an EMBL/GenBank/DDBJ whole genome shotgun (WGS) entry which is preliminary data.</text>
</comment>
<dbReference type="InterPro" id="IPR050155">
    <property type="entry name" value="HAD-like_hydrolase_sf"/>
</dbReference>
<dbReference type="RefSeq" id="WP_086583165.1">
    <property type="nucleotide sequence ID" value="NZ_MUIZ01000006.1"/>
</dbReference>
<dbReference type="InterPro" id="IPR041492">
    <property type="entry name" value="HAD_2"/>
</dbReference>
<evidence type="ECO:0000313" key="1">
    <source>
        <dbReference type="EMBL" id="OUK03926.1"/>
    </source>
</evidence>
<dbReference type="SFLD" id="SFLDS00003">
    <property type="entry name" value="Haloacid_Dehalogenase"/>
    <property type="match status" value="1"/>
</dbReference>
<dbReference type="Proteomes" id="UP000194606">
    <property type="component" value="Unassembled WGS sequence"/>
</dbReference>
<dbReference type="Gene3D" id="3.40.50.1000">
    <property type="entry name" value="HAD superfamily/HAD-like"/>
    <property type="match status" value="1"/>
</dbReference>
<name>A0A252CBK1_9LACT</name>
<organism evidence="1 2">
    <name type="scientific">Lactococcus petauri</name>
    <dbReference type="NCBI Taxonomy" id="1940789"/>
    <lineage>
        <taxon>Bacteria</taxon>
        <taxon>Bacillati</taxon>
        <taxon>Bacillota</taxon>
        <taxon>Bacilli</taxon>
        <taxon>Lactobacillales</taxon>
        <taxon>Streptococcaceae</taxon>
        <taxon>Lactococcus</taxon>
    </lineage>
</organism>
<dbReference type="SUPFAM" id="SSF56784">
    <property type="entry name" value="HAD-like"/>
    <property type="match status" value="1"/>
</dbReference>
<dbReference type="PRINTS" id="PR00413">
    <property type="entry name" value="HADHALOGNASE"/>
</dbReference>
<evidence type="ECO:0000313" key="2">
    <source>
        <dbReference type="Proteomes" id="UP000194606"/>
    </source>
</evidence>
<dbReference type="InterPro" id="IPR036412">
    <property type="entry name" value="HAD-like_sf"/>
</dbReference>
<dbReference type="GO" id="GO:0006281">
    <property type="term" value="P:DNA repair"/>
    <property type="evidence" value="ECO:0007669"/>
    <property type="project" value="TreeGrafter"/>
</dbReference>
<dbReference type="NCBIfam" id="TIGR01509">
    <property type="entry name" value="HAD-SF-IA-v3"/>
    <property type="match status" value="1"/>
</dbReference>
<protein>
    <submittedName>
        <fullName evidence="1">HAD family hydrolase</fullName>
    </submittedName>
</protein>
<dbReference type="InterPro" id="IPR006439">
    <property type="entry name" value="HAD-SF_hydro_IA"/>
</dbReference>